<dbReference type="PANTHER" id="PTHR42928:SF5">
    <property type="entry name" value="BLR1237 PROTEIN"/>
    <property type="match status" value="1"/>
</dbReference>
<dbReference type="Pfam" id="PF03401">
    <property type="entry name" value="TctC"/>
    <property type="match status" value="1"/>
</dbReference>
<protein>
    <submittedName>
        <fullName evidence="3">Tripartite tricarboxylate transporter substrate binding protein</fullName>
    </submittedName>
</protein>
<dbReference type="Gene3D" id="3.40.190.150">
    <property type="entry name" value="Bordetella uptake gene, domain 1"/>
    <property type="match status" value="1"/>
</dbReference>
<evidence type="ECO:0000313" key="3">
    <source>
        <dbReference type="EMBL" id="MBO1073238.1"/>
    </source>
</evidence>
<comment type="similarity">
    <text evidence="1">Belongs to the UPF0065 (bug) family.</text>
</comment>
<dbReference type="SUPFAM" id="SSF53850">
    <property type="entry name" value="Periplasmic binding protein-like II"/>
    <property type="match status" value="1"/>
</dbReference>
<dbReference type="EMBL" id="JACTNF010000001">
    <property type="protein sequence ID" value="MBO1073238.1"/>
    <property type="molecule type" value="Genomic_DNA"/>
</dbReference>
<evidence type="ECO:0000313" key="4">
    <source>
        <dbReference type="Proteomes" id="UP001518990"/>
    </source>
</evidence>
<keyword evidence="4" id="KW-1185">Reference proteome</keyword>
<evidence type="ECO:0000256" key="2">
    <source>
        <dbReference type="SAM" id="MobiDB-lite"/>
    </source>
</evidence>
<dbReference type="PIRSF" id="PIRSF017082">
    <property type="entry name" value="YflP"/>
    <property type="match status" value="1"/>
</dbReference>
<dbReference type="InterPro" id="IPR042100">
    <property type="entry name" value="Bug_dom1"/>
</dbReference>
<sequence length="374" mass="39590">MTCGRRWRRRGCATSSGWRADCHRGTAPRPPPREGNTKVKSQIPLSRRRSLLQAAAAALLPAPFLGRTARAASAWPKDRPVRVIVPFTPGGSTDILARAISQRLTEELGQTFVVENRGGAGGTVGSELVARAPADGYTLMMGHIGTLAVNPSLYSNLTFDTVTSFQPIVLVATVPNILVVNPKVAEVKDVASLIRLAKEKPGSLTYGSGGNGSAAHIAMVAFNTAAGIEMTHVPYKGTGPMMNDLISGQINLTMTGGPPILPPVRAGQVRALGVSSLQRLTSAPEIPTIAEAGLPGFDAVQWYGVVGPAGMPRDIVEQLNTTSIRILQEPALKARLEAEGALFSPGTPEDFARLIASERTRWGDLIRKANVQAD</sequence>
<organism evidence="3 4">
    <name type="scientific">Roseomonas marmotae</name>
    <dbReference type="NCBI Taxonomy" id="2768161"/>
    <lineage>
        <taxon>Bacteria</taxon>
        <taxon>Pseudomonadati</taxon>
        <taxon>Pseudomonadota</taxon>
        <taxon>Alphaproteobacteria</taxon>
        <taxon>Acetobacterales</taxon>
        <taxon>Roseomonadaceae</taxon>
        <taxon>Roseomonas</taxon>
    </lineage>
</organism>
<dbReference type="Proteomes" id="UP001518990">
    <property type="component" value="Unassembled WGS sequence"/>
</dbReference>
<reference evidence="3 4" key="1">
    <citation type="submission" date="2020-09" db="EMBL/GenBank/DDBJ databases">
        <title>Roseomonas.</title>
        <authorList>
            <person name="Zhu W."/>
        </authorList>
    </citation>
    <scope>NUCLEOTIDE SEQUENCE [LARGE SCALE GENOMIC DNA]</scope>
    <source>
        <strain evidence="3 4">1311</strain>
    </source>
</reference>
<gene>
    <name evidence="3" type="ORF">IAI60_01300</name>
</gene>
<dbReference type="Gene3D" id="3.40.190.10">
    <property type="entry name" value="Periplasmic binding protein-like II"/>
    <property type="match status" value="1"/>
</dbReference>
<evidence type="ECO:0000256" key="1">
    <source>
        <dbReference type="ARBA" id="ARBA00006987"/>
    </source>
</evidence>
<comment type="caution">
    <text evidence="3">The sequence shown here is derived from an EMBL/GenBank/DDBJ whole genome shotgun (WGS) entry which is preliminary data.</text>
</comment>
<dbReference type="CDD" id="cd13578">
    <property type="entry name" value="PBP2_Bug27"/>
    <property type="match status" value="1"/>
</dbReference>
<feature type="region of interest" description="Disordered" evidence="2">
    <location>
        <begin position="16"/>
        <end position="41"/>
    </location>
</feature>
<proteinExistence type="inferred from homology"/>
<dbReference type="PANTHER" id="PTHR42928">
    <property type="entry name" value="TRICARBOXYLATE-BINDING PROTEIN"/>
    <property type="match status" value="1"/>
</dbReference>
<dbReference type="InterPro" id="IPR005064">
    <property type="entry name" value="BUG"/>
</dbReference>
<accession>A0ABS3K715</accession>
<name>A0ABS3K715_9PROT</name>